<dbReference type="GO" id="GO:0003341">
    <property type="term" value="P:cilium movement"/>
    <property type="evidence" value="ECO:0007669"/>
    <property type="project" value="TreeGrafter"/>
</dbReference>
<sequence length="117" mass="13224">AFDVHFESARWPQGDVDVLLPIEVPQLLGQASGWAKQQMSPAPSAEFSAFLQVRKGPTFHIRLHATVLEVSLDLSKKTLQFSDILVGQCQVETIQLYNQFQVPCKWSIKPVLKVKHR</sequence>
<dbReference type="Proteomes" id="UP000580681">
    <property type="component" value="Unassembled WGS sequence"/>
</dbReference>
<dbReference type="EMBL" id="VYZJ01002027">
    <property type="protein sequence ID" value="NWR24596.1"/>
    <property type="molecule type" value="Genomic_DNA"/>
</dbReference>
<evidence type="ECO:0000313" key="2">
    <source>
        <dbReference type="Proteomes" id="UP000580681"/>
    </source>
</evidence>
<dbReference type="PANTHER" id="PTHR23053:SF0">
    <property type="entry name" value="HYDROCEPHALUS-INDUCING PROTEIN HOMOLOG"/>
    <property type="match status" value="1"/>
</dbReference>
<keyword evidence="2" id="KW-1185">Reference proteome</keyword>
<dbReference type="AlphaFoldDB" id="A0A7K4VQ21"/>
<reference evidence="1 2" key="1">
    <citation type="submission" date="2019-09" db="EMBL/GenBank/DDBJ databases">
        <title>Bird 10,000 Genomes (B10K) Project - Family phase.</title>
        <authorList>
            <person name="Zhang G."/>
        </authorList>
    </citation>
    <scope>NUCLEOTIDE SEQUENCE [LARGE SCALE GENOMIC DNA]</scope>
    <source>
        <strain evidence="1">B10K-DU-015-11</strain>
        <tissue evidence="1">Mixed tissue sample</tissue>
    </source>
</reference>
<organism evidence="1 2">
    <name type="scientific">Emberiza fucata</name>
    <dbReference type="NCBI Taxonomy" id="337179"/>
    <lineage>
        <taxon>Eukaryota</taxon>
        <taxon>Metazoa</taxon>
        <taxon>Chordata</taxon>
        <taxon>Craniata</taxon>
        <taxon>Vertebrata</taxon>
        <taxon>Euteleostomi</taxon>
        <taxon>Archelosauria</taxon>
        <taxon>Archosauria</taxon>
        <taxon>Dinosauria</taxon>
        <taxon>Saurischia</taxon>
        <taxon>Theropoda</taxon>
        <taxon>Coelurosauria</taxon>
        <taxon>Aves</taxon>
        <taxon>Neognathae</taxon>
        <taxon>Neoaves</taxon>
        <taxon>Telluraves</taxon>
        <taxon>Australaves</taxon>
        <taxon>Passeriformes</taxon>
        <taxon>Passeroidea</taxon>
        <taxon>Fringillidae</taxon>
        <taxon>Emberizinae</taxon>
        <taxon>Emberizini</taxon>
        <taxon>Emberiza</taxon>
    </lineage>
</organism>
<name>A0A7K4VQ21_9EMBE</name>
<dbReference type="PANTHER" id="PTHR23053">
    <property type="entry name" value="DLEC1 DELETED IN LUNG AND ESOPHAGEAL CANCER 1"/>
    <property type="match status" value="1"/>
</dbReference>
<dbReference type="InterPro" id="IPR013783">
    <property type="entry name" value="Ig-like_fold"/>
</dbReference>
<dbReference type="Gene3D" id="2.60.40.10">
    <property type="entry name" value="Immunoglobulins"/>
    <property type="match status" value="1"/>
</dbReference>
<dbReference type="GO" id="GO:0005930">
    <property type="term" value="C:axoneme"/>
    <property type="evidence" value="ECO:0007669"/>
    <property type="project" value="TreeGrafter"/>
</dbReference>
<dbReference type="InterPro" id="IPR033305">
    <property type="entry name" value="Hydin-like"/>
</dbReference>
<proteinExistence type="predicted"/>
<dbReference type="GO" id="GO:1904158">
    <property type="term" value="P:axonemal central apparatus assembly"/>
    <property type="evidence" value="ECO:0007669"/>
    <property type="project" value="TreeGrafter"/>
</dbReference>
<protein>
    <submittedName>
        <fullName evidence="1">HYDIN protein</fullName>
    </submittedName>
</protein>
<accession>A0A7K4VQ21</accession>
<evidence type="ECO:0000313" key="1">
    <source>
        <dbReference type="EMBL" id="NWR24596.1"/>
    </source>
</evidence>
<comment type="caution">
    <text evidence="1">The sequence shown here is derived from an EMBL/GenBank/DDBJ whole genome shotgun (WGS) entry which is preliminary data.</text>
</comment>
<gene>
    <name evidence="1" type="primary">Hydin_2</name>
    <name evidence="1" type="ORF">EMBFUC_R15186</name>
</gene>
<feature type="non-terminal residue" evidence="1">
    <location>
        <position position="117"/>
    </location>
</feature>
<feature type="non-terminal residue" evidence="1">
    <location>
        <position position="1"/>
    </location>
</feature>